<gene>
    <name evidence="10" type="ORF">GCM10009789_25890</name>
</gene>
<dbReference type="Gene3D" id="3.30.565.10">
    <property type="entry name" value="Histidine kinase-like ATPase, C-terminal domain"/>
    <property type="match status" value="1"/>
</dbReference>
<name>A0ABP4P041_9ACTN</name>
<keyword evidence="4" id="KW-0808">Transferase</keyword>
<dbReference type="InterPro" id="IPR011712">
    <property type="entry name" value="Sig_transdc_His_kin_sub3_dim/P"/>
</dbReference>
<keyword evidence="11" id="KW-1185">Reference proteome</keyword>
<organism evidence="10 11">
    <name type="scientific">Kribbella sancticallisti</name>
    <dbReference type="NCBI Taxonomy" id="460087"/>
    <lineage>
        <taxon>Bacteria</taxon>
        <taxon>Bacillati</taxon>
        <taxon>Actinomycetota</taxon>
        <taxon>Actinomycetes</taxon>
        <taxon>Propionibacteriales</taxon>
        <taxon>Kribbellaceae</taxon>
        <taxon>Kribbella</taxon>
    </lineage>
</organism>
<protein>
    <recommendedName>
        <fullName evidence="2">histidine kinase</fullName>
        <ecNumber evidence="2">2.7.13.3</ecNumber>
    </recommendedName>
</protein>
<evidence type="ECO:0000313" key="11">
    <source>
        <dbReference type="Proteomes" id="UP001500393"/>
    </source>
</evidence>
<dbReference type="GO" id="GO:0016301">
    <property type="term" value="F:kinase activity"/>
    <property type="evidence" value="ECO:0007669"/>
    <property type="project" value="UniProtKB-KW"/>
</dbReference>
<dbReference type="InterPro" id="IPR036890">
    <property type="entry name" value="HATPase_C_sf"/>
</dbReference>
<reference evidence="11" key="1">
    <citation type="journal article" date="2019" name="Int. J. Syst. Evol. Microbiol.">
        <title>The Global Catalogue of Microorganisms (GCM) 10K type strain sequencing project: providing services to taxonomists for standard genome sequencing and annotation.</title>
        <authorList>
            <consortium name="The Broad Institute Genomics Platform"/>
            <consortium name="The Broad Institute Genome Sequencing Center for Infectious Disease"/>
            <person name="Wu L."/>
            <person name="Ma J."/>
        </authorList>
    </citation>
    <scope>NUCLEOTIDE SEQUENCE [LARGE SCALE GENOMIC DNA]</scope>
    <source>
        <strain evidence="11">JCM 14969</strain>
    </source>
</reference>
<sequence>MVRSAPPVGDSLLAGAFVVLVVAESVFGSTVRTPVWHALVAVPAMAALAWRRRWPIAVAAVVIGSNLAVNPEGQFSTLLALVLVSFTLGAELVPPRSYAGIAVLGVPFLAGMVVEGLEPSDVAAAIVFLGGPFAVGVGLRQRSARLAEVVARADRMEREQQARAAAAVAEERARIARELHDIVSHSISVVAIQTQAVRRRLGPEQRREAADLAAVETTARQALAEMRRLFGVLRKDGDSPSLAPQPGLGELDRLVEQVRSAGLGVDVCVEGERVDLPPGMDLAAYRIVQEGLTNALRHAQAGQASVRLVYGETTLTVTVADNGRGAQEGAGGHGLVGVRERVALYGGSVVTGPGPDGGFQLEASLPMRERL</sequence>
<keyword evidence="6 10" id="KW-0418">Kinase</keyword>
<evidence type="ECO:0000256" key="7">
    <source>
        <dbReference type="ARBA" id="ARBA00022840"/>
    </source>
</evidence>
<dbReference type="RefSeq" id="WP_344213302.1">
    <property type="nucleotide sequence ID" value="NZ_BAAAOS010000018.1"/>
</dbReference>
<evidence type="ECO:0000256" key="8">
    <source>
        <dbReference type="ARBA" id="ARBA00023012"/>
    </source>
</evidence>
<keyword evidence="5" id="KW-0547">Nucleotide-binding</keyword>
<dbReference type="EC" id="2.7.13.3" evidence="2"/>
<accession>A0ABP4P041</accession>
<comment type="caution">
    <text evidence="10">The sequence shown here is derived from an EMBL/GenBank/DDBJ whole genome shotgun (WGS) entry which is preliminary data.</text>
</comment>
<keyword evidence="8" id="KW-0902">Two-component regulatory system</keyword>
<dbReference type="PANTHER" id="PTHR24421:SF10">
    <property type="entry name" value="NITRATE_NITRITE SENSOR PROTEIN NARQ"/>
    <property type="match status" value="1"/>
</dbReference>
<evidence type="ECO:0000256" key="3">
    <source>
        <dbReference type="ARBA" id="ARBA00022553"/>
    </source>
</evidence>
<dbReference type="CDD" id="cd16917">
    <property type="entry name" value="HATPase_UhpB-NarQ-NarX-like"/>
    <property type="match status" value="1"/>
</dbReference>
<evidence type="ECO:0000256" key="1">
    <source>
        <dbReference type="ARBA" id="ARBA00000085"/>
    </source>
</evidence>
<dbReference type="Gene3D" id="1.20.5.1930">
    <property type="match status" value="1"/>
</dbReference>
<dbReference type="SMART" id="SM00387">
    <property type="entry name" value="HATPase_c"/>
    <property type="match status" value="1"/>
</dbReference>
<dbReference type="SUPFAM" id="SSF55874">
    <property type="entry name" value="ATPase domain of HSP90 chaperone/DNA topoisomerase II/histidine kinase"/>
    <property type="match status" value="1"/>
</dbReference>
<dbReference type="PANTHER" id="PTHR24421">
    <property type="entry name" value="NITRATE/NITRITE SENSOR PROTEIN NARX-RELATED"/>
    <property type="match status" value="1"/>
</dbReference>
<dbReference type="Pfam" id="PF07730">
    <property type="entry name" value="HisKA_3"/>
    <property type="match status" value="1"/>
</dbReference>
<keyword evidence="7" id="KW-0067">ATP-binding</keyword>
<dbReference type="InterPro" id="IPR050482">
    <property type="entry name" value="Sensor_HK_TwoCompSys"/>
</dbReference>
<evidence type="ECO:0000256" key="5">
    <source>
        <dbReference type="ARBA" id="ARBA00022741"/>
    </source>
</evidence>
<feature type="domain" description="Histidine kinase/HSP90-like ATPase" evidence="9">
    <location>
        <begin position="279"/>
        <end position="369"/>
    </location>
</feature>
<evidence type="ECO:0000313" key="10">
    <source>
        <dbReference type="EMBL" id="GAA1571142.1"/>
    </source>
</evidence>
<evidence type="ECO:0000256" key="2">
    <source>
        <dbReference type="ARBA" id="ARBA00012438"/>
    </source>
</evidence>
<comment type="catalytic activity">
    <reaction evidence="1">
        <text>ATP + protein L-histidine = ADP + protein N-phospho-L-histidine.</text>
        <dbReference type="EC" id="2.7.13.3"/>
    </reaction>
</comment>
<dbReference type="Pfam" id="PF02518">
    <property type="entry name" value="HATPase_c"/>
    <property type="match status" value="1"/>
</dbReference>
<evidence type="ECO:0000256" key="4">
    <source>
        <dbReference type="ARBA" id="ARBA00022679"/>
    </source>
</evidence>
<evidence type="ECO:0000256" key="6">
    <source>
        <dbReference type="ARBA" id="ARBA00022777"/>
    </source>
</evidence>
<evidence type="ECO:0000259" key="9">
    <source>
        <dbReference type="SMART" id="SM00387"/>
    </source>
</evidence>
<dbReference type="Proteomes" id="UP001500393">
    <property type="component" value="Unassembled WGS sequence"/>
</dbReference>
<keyword evidence="3" id="KW-0597">Phosphoprotein</keyword>
<proteinExistence type="predicted"/>
<dbReference type="EMBL" id="BAAAOS010000018">
    <property type="protein sequence ID" value="GAA1571142.1"/>
    <property type="molecule type" value="Genomic_DNA"/>
</dbReference>
<dbReference type="InterPro" id="IPR003594">
    <property type="entry name" value="HATPase_dom"/>
</dbReference>